<dbReference type="Gene3D" id="3.30.70.1450">
    <property type="entry name" value="Regulator of K+ conductance, C-terminal domain"/>
    <property type="match status" value="2"/>
</dbReference>
<dbReference type="Pfam" id="PF03600">
    <property type="entry name" value="CitMHS"/>
    <property type="match status" value="1"/>
</dbReference>
<dbReference type="InterPro" id="IPR006037">
    <property type="entry name" value="RCK_C"/>
</dbReference>
<evidence type="ECO:0000313" key="9">
    <source>
        <dbReference type="EMBL" id="PZX12768.1"/>
    </source>
</evidence>
<dbReference type="GO" id="GO:0008324">
    <property type="term" value="F:monoatomic cation transmembrane transporter activity"/>
    <property type="evidence" value="ECO:0007669"/>
    <property type="project" value="InterPro"/>
</dbReference>
<dbReference type="PROSITE" id="PS51202">
    <property type="entry name" value="RCK_C"/>
    <property type="match status" value="2"/>
</dbReference>
<dbReference type="Proteomes" id="UP000249239">
    <property type="component" value="Unassembled WGS sequence"/>
</dbReference>
<dbReference type="GO" id="GO:0006813">
    <property type="term" value="P:potassium ion transport"/>
    <property type="evidence" value="ECO:0007669"/>
    <property type="project" value="InterPro"/>
</dbReference>
<gene>
    <name evidence="9" type="ORF">LX69_02859</name>
</gene>
<accession>A0A2W7MXP8</accession>
<keyword evidence="5 7" id="KW-1133">Transmembrane helix</keyword>
<dbReference type="PANTHER" id="PTHR43652">
    <property type="entry name" value="BASIC AMINO ACID ANTIPORTER YFCC-RELATED"/>
    <property type="match status" value="1"/>
</dbReference>
<feature type="transmembrane region" description="Helical" evidence="7">
    <location>
        <begin position="580"/>
        <end position="600"/>
    </location>
</feature>
<keyword evidence="3 7" id="KW-0812">Transmembrane</keyword>
<evidence type="ECO:0000256" key="1">
    <source>
        <dbReference type="ARBA" id="ARBA00004141"/>
    </source>
</evidence>
<evidence type="ECO:0000256" key="3">
    <source>
        <dbReference type="ARBA" id="ARBA00022692"/>
    </source>
</evidence>
<dbReference type="OrthoDB" id="9765532at2"/>
<reference evidence="9 10" key="1">
    <citation type="submission" date="2018-06" db="EMBL/GenBank/DDBJ databases">
        <title>Genomic Encyclopedia of Archaeal and Bacterial Type Strains, Phase II (KMG-II): from individual species to whole genera.</title>
        <authorList>
            <person name="Goeker M."/>
        </authorList>
    </citation>
    <scope>NUCLEOTIDE SEQUENCE [LARGE SCALE GENOMIC DNA]</scope>
    <source>
        <strain evidence="9 10">DSM 6779</strain>
    </source>
</reference>
<dbReference type="PROSITE" id="PS01271">
    <property type="entry name" value="NA_SULFATE"/>
    <property type="match status" value="1"/>
</dbReference>
<feature type="transmembrane region" description="Helical" evidence="7">
    <location>
        <begin position="183"/>
        <end position="203"/>
    </location>
</feature>
<comment type="caution">
    <text evidence="9">The sequence shown here is derived from an EMBL/GenBank/DDBJ whole genome shotgun (WGS) entry which is preliminary data.</text>
</comment>
<dbReference type="InterPro" id="IPR036721">
    <property type="entry name" value="RCK_C_sf"/>
</dbReference>
<organism evidence="9 10">
    <name type="scientific">Breznakibacter xylanolyticus</name>
    <dbReference type="NCBI Taxonomy" id="990"/>
    <lineage>
        <taxon>Bacteria</taxon>
        <taxon>Pseudomonadati</taxon>
        <taxon>Bacteroidota</taxon>
        <taxon>Bacteroidia</taxon>
        <taxon>Marinilabiliales</taxon>
        <taxon>Marinilabiliaceae</taxon>
        <taxon>Breznakibacter</taxon>
    </lineage>
</organism>
<keyword evidence="4" id="KW-0677">Repeat</keyword>
<feature type="transmembrane region" description="Helical" evidence="7">
    <location>
        <begin position="519"/>
        <end position="536"/>
    </location>
</feature>
<feature type="transmembrane region" description="Helical" evidence="7">
    <location>
        <begin position="402"/>
        <end position="425"/>
    </location>
</feature>
<feature type="transmembrane region" description="Helical" evidence="7">
    <location>
        <begin position="96"/>
        <end position="121"/>
    </location>
</feature>
<evidence type="ECO:0000256" key="4">
    <source>
        <dbReference type="ARBA" id="ARBA00022737"/>
    </source>
</evidence>
<sequence>MALSTDAIIVISIIILMIVALAKELVRPGMIMFSALTLMMVMGIVSTKESLSGFANTGMITVAVLFIVSEGISHTGALKYLARVLLPKKRKPIHWLYLQIMVPVSVVSAFLNNTPVVVIFAPIIKNWSERLQLPASKFLIPLSYATILGGMTTLIGTSTNLVVHGLMLDNGLEGFNMFELGKVGVPIAVVGMLYIAIFGGLLLPGKRAKFMTKNQFKEYFYDVIIPDKSKLIGQTIAKGYLSEIRSVKVERLVREGVELDVENGFDEIHPGDSLLLRGTSETIYELMQNPAVELKGLDNLAPEMRHKKLKQVEAVLAPRFPGIGKTIGQFDFYSHYQAAIMAINRNGEHITDDFDNIVLKEGDTLILLTTEHFIKAWSESKIFYLTSYLGDVNNGKNPVKKWIAGGIVLLMVAGATIGDFLPPVGPNKMNMYWFASLAAILMVWLNIVPHQRYTKVISWDVLITIAASLGISKAMQNSGAADMIATTAINFSKQHGPIVVLMTIYLLTNLFTEVITNNAAAALVFPIAMSAAHQMGVDPKPFFVAICIAASASFTTPIGYQTNLIVQSIGNYKFKDFVKIGLILNVIAFIMSMVLIPLIWEF</sequence>
<proteinExistence type="predicted"/>
<evidence type="ECO:0000256" key="2">
    <source>
        <dbReference type="ARBA" id="ARBA00022448"/>
    </source>
</evidence>
<dbReference type="InterPro" id="IPR051679">
    <property type="entry name" value="DASS-Related_Transporters"/>
</dbReference>
<feature type="transmembrane region" description="Helical" evidence="7">
    <location>
        <begin position="54"/>
        <end position="76"/>
    </location>
</feature>
<dbReference type="SUPFAM" id="SSF116726">
    <property type="entry name" value="TrkA C-terminal domain-like"/>
    <property type="match status" value="2"/>
</dbReference>
<dbReference type="PANTHER" id="PTHR43652:SF2">
    <property type="entry name" value="BASIC AMINO ACID ANTIPORTER YFCC-RELATED"/>
    <property type="match status" value="1"/>
</dbReference>
<protein>
    <submittedName>
        <fullName evidence="9">Di/tricarboxylate transporter</fullName>
    </submittedName>
</protein>
<keyword evidence="2" id="KW-0813">Transport</keyword>
<feature type="domain" description="RCK C-terminal" evidence="8">
    <location>
        <begin position="208"/>
        <end position="292"/>
    </location>
</feature>
<evidence type="ECO:0000259" key="8">
    <source>
        <dbReference type="PROSITE" id="PS51202"/>
    </source>
</evidence>
<feature type="transmembrane region" description="Helical" evidence="7">
    <location>
        <begin position="142"/>
        <end position="163"/>
    </location>
</feature>
<feature type="transmembrane region" description="Helical" evidence="7">
    <location>
        <begin position="29"/>
        <end position="47"/>
    </location>
</feature>
<feature type="domain" description="RCK C-terminal" evidence="8">
    <location>
        <begin position="298"/>
        <end position="383"/>
    </location>
</feature>
<evidence type="ECO:0000313" key="10">
    <source>
        <dbReference type="Proteomes" id="UP000249239"/>
    </source>
</evidence>
<evidence type="ECO:0000256" key="7">
    <source>
        <dbReference type="SAM" id="Phobius"/>
    </source>
</evidence>
<dbReference type="AlphaFoldDB" id="A0A2W7MXP8"/>
<dbReference type="RefSeq" id="WP_111446675.1">
    <property type="nucleotide sequence ID" value="NZ_QKZK01000030.1"/>
</dbReference>
<evidence type="ECO:0000256" key="6">
    <source>
        <dbReference type="ARBA" id="ARBA00023136"/>
    </source>
</evidence>
<feature type="transmembrane region" description="Helical" evidence="7">
    <location>
        <begin position="431"/>
        <end position="449"/>
    </location>
</feature>
<comment type="subcellular location">
    <subcellularLocation>
        <location evidence="1">Membrane</location>
        <topology evidence="1">Multi-pass membrane protein</topology>
    </subcellularLocation>
</comment>
<keyword evidence="6 7" id="KW-0472">Membrane</keyword>
<dbReference type="GO" id="GO:0005886">
    <property type="term" value="C:plasma membrane"/>
    <property type="evidence" value="ECO:0007669"/>
    <property type="project" value="TreeGrafter"/>
</dbReference>
<feature type="transmembrane region" description="Helical" evidence="7">
    <location>
        <begin position="7"/>
        <end position="23"/>
    </location>
</feature>
<dbReference type="InterPro" id="IPR004680">
    <property type="entry name" value="Cit_transptr-like_dom"/>
</dbReference>
<dbReference type="EMBL" id="QKZK01000030">
    <property type="protein sequence ID" value="PZX12768.1"/>
    <property type="molecule type" value="Genomic_DNA"/>
</dbReference>
<name>A0A2W7MXP8_9BACT</name>
<feature type="transmembrane region" description="Helical" evidence="7">
    <location>
        <begin position="542"/>
        <end position="560"/>
    </location>
</feature>
<keyword evidence="10" id="KW-1185">Reference proteome</keyword>
<evidence type="ECO:0000256" key="5">
    <source>
        <dbReference type="ARBA" id="ARBA00022989"/>
    </source>
</evidence>
<dbReference type="InterPro" id="IPR031312">
    <property type="entry name" value="Na/sul_symport_CS"/>
</dbReference>